<accession>A0ABX5EBI2</accession>
<reference evidence="2 3" key="1">
    <citation type="submission" date="2018-03" db="EMBL/GenBank/DDBJ databases">
        <title>Comparative analysis of microorganisms from saline springs in Andes Mountain Range, Colombia.</title>
        <authorList>
            <person name="Rubin E."/>
        </authorList>
    </citation>
    <scope>NUCLEOTIDE SEQUENCE [LARGE SCALE GENOMIC DNA]</scope>
    <source>
        <strain evidence="2 3">CG 23</strain>
    </source>
</reference>
<dbReference type="Proteomes" id="UP000239895">
    <property type="component" value="Unassembled WGS sequence"/>
</dbReference>
<keyword evidence="1" id="KW-0472">Membrane</keyword>
<dbReference type="RefSeq" id="WP_165800032.1">
    <property type="nucleotide sequence ID" value="NZ_PVTX01000010.1"/>
</dbReference>
<gene>
    <name evidence="2" type="ORF">BCL65_110127</name>
</gene>
<keyword evidence="1" id="KW-1133">Transmembrane helix</keyword>
<evidence type="ECO:0000256" key="1">
    <source>
        <dbReference type="SAM" id="Phobius"/>
    </source>
</evidence>
<proteinExistence type="predicted"/>
<evidence type="ECO:0000313" key="2">
    <source>
        <dbReference type="EMBL" id="PRZ04465.1"/>
    </source>
</evidence>
<dbReference type="EMBL" id="PVTX01000010">
    <property type="protein sequence ID" value="PRZ04465.1"/>
    <property type="molecule type" value="Genomic_DNA"/>
</dbReference>
<evidence type="ECO:0008006" key="4">
    <source>
        <dbReference type="Google" id="ProtNLM"/>
    </source>
</evidence>
<organism evidence="2 3">
    <name type="scientific">Isoptericola halotolerans</name>
    <dbReference type="NCBI Taxonomy" id="300560"/>
    <lineage>
        <taxon>Bacteria</taxon>
        <taxon>Bacillati</taxon>
        <taxon>Actinomycetota</taxon>
        <taxon>Actinomycetes</taxon>
        <taxon>Micrococcales</taxon>
        <taxon>Promicromonosporaceae</taxon>
        <taxon>Isoptericola</taxon>
    </lineage>
</organism>
<protein>
    <recommendedName>
        <fullName evidence="4">Heme exporter protein D</fullName>
    </recommendedName>
</protein>
<comment type="caution">
    <text evidence="2">The sequence shown here is derived from an EMBL/GenBank/DDBJ whole genome shotgun (WGS) entry which is preliminary data.</text>
</comment>
<feature type="transmembrane region" description="Helical" evidence="1">
    <location>
        <begin position="12"/>
        <end position="38"/>
    </location>
</feature>
<evidence type="ECO:0000313" key="3">
    <source>
        <dbReference type="Proteomes" id="UP000239895"/>
    </source>
</evidence>
<name>A0ABX5EBI2_9MICO</name>
<keyword evidence="1" id="KW-0812">Transmembrane</keyword>
<keyword evidence="3" id="KW-1185">Reference proteome</keyword>
<sequence>MYHSTVAQTAPVLAATGVAAAFHVVAAWTLLVAGLALITTARVLRRRHQRAVVARQSF</sequence>